<dbReference type="PROSITE" id="PS51832">
    <property type="entry name" value="HD_GYP"/>
    <property type="match status" value="1"/>
</dbReference>
<proteinExistence type="predicted"/>
<dbReference type="RefSeq" id="WP_272180015.1">
    <property type="nucleotide sequence ID" value="NZ_JAQOMS010000002.1"/>
</dbReference>
<gene>
    <name evidence="2" type="ORF">PN838_05945</name>
</gene>
<evidence type="ECO:0000313" key="2">
    <source>
        <dbReference type="EMBL" id="MDC2888386.1"/>
    </source>
</evidence>
<name>A0ABT5FAF5_9GAMM</name>
<evidence type="ECO:0000259" key="1">
    <source>
        <dbReference type="PROSITE" id="PS51832"/>
    </source>
</evidence>
<dbReference type="InterPro" id="IPR037522">
    <property type="entry name" value="HD_GYP_dom"/>
</dbReference>
<dbReference type="PANTHER" id="PTHR43155">
    <property type="entry name" value="CYCLIC DI-GMP PHOSPHODIESTERASE PA4108-RELATED"/>
    <property type="match status" value="1"/>
</dbReference>
<reference evidence="2 3" key="1">
    <citation type="submission" date="2023-01" db="EMBL/GenBank/DDBJ databases">
        <title>Psychrosphaera sp. nov., isolated from marine algae.</title>
        <authorList>
            <person name="Bayburt H."/>
            <person name="Choi B.J."/>
            <person name="Kim J.M."/>
            <person name="Choi D.G."/>
            <person name="Jeon C.O."/>
        </authorList>
    </citation>
    <scope>NUCLEOTIDE SEQUENCE [LARGE SCALE GENOMIC DNA]</scope>
    <source>
        <strain evidence="2 3">G1-22</strain>
    </source>
</reference>
<dbReference type="Gene3D" id="1.10.3210.10">
    <property type="entry name" value="Hypothetical protein af1432"/>
    <property type="match status" value="1"/>
</dbReference>
<dbReference type="CDD" id="cd00077">
    <property type="entry name" value="HDc"/>
    <property type="match status" value="1"/>
</dbReference>
<dbReference type="SUPFAM" id="SSF109604">
    <property type="entry name" value="HD-domain/PDEase-like"/>
    <property type="match status" value="1"/>
</dbReference>
<comment type="caution">
    <text evidence="2">The sequence shown here is derived from an EMBL/GenBank/DDBJ whole genome shotgun (WGS) entry which is preliminary data.</text>
</comment>
<dbReference type="NCBIfam" id="TIGR00277">
    <property type="entry name" value="HDIG"/>
    <property type="match status" value="1"/>
</dbReference>
<evidence type="ECO:0000313" key="3">
    <source>
        <dbReference type="Proteomes" id="UP001528411"/>
    </source>
</evidence>
<feature type="domain" description="HD-GYP" evidence="1">
    <location>
        <begin position="88"/>
        <end position="283"/>
    </location>
</feature>
<dbReference type="SMART" id="SM00471">
    <property type="entry name" value="HDc"/>
    <property type="match status" value="1"/>
</dbReference>
<dbReference type="PANTHER" id="PTHR43155:SF2">
    <property type="entry name" value="CYCLIC DI-GMP PHOSPHODIESTERASE PA4108"/>
    <property type="match status" value="1"/>
</dbReference>
<dbReference type="InterPro" id="IPR003607">
    <property type="entry name" value="HD/PDEase_dom"/>
</dbReference>
<sequence length="284" mass="32334">MPNKDQKYYQSFFPHPLDEIAEYICFPLIIESKVIAVIGAASDNHYNSETVANISKIFRKNVRKLRRKFETAEDHYLDLKANFQSLSNDTILVEMLMAISNALELRDAYTTHHQKNVAHISEQIAIELGLKADRVFGLRIGALIHDLGKIVIPSQLLNKSGRIEQAEFEYLKLHAEKGAFILKDAHFPWPIQKMVGQHHERLDGSGYPLGLKENEIILEAKIIAVADTYDAMANDRPYRERPGIAKAIATLQAGRMTKYDPYVLDAFISCFERDPTFGGRYKLD</sequence>
<keyword evidence="3" id="KW-1185">Reference proteome</keyword>
<dbReference type="Pfam" id="PF13487">
    <property type="entry name" value="HD_5"/>
    <property type="match status" value="1"/>
</dbReference>
<dbReference type="InterPro" id="IPR006675">
    <property type="entry name" value="HDIG_dom"/>
</dbReference>
<accession>A0ABT5FAF5</accession>
<dbReference type="Proteomes" id="UP001528411">
    <property type="component" value="Unassembled WGS sequence"/>
</dbReference>
<dbReference type="EMBL" id="JAQOMS010000002">
    <property type="protein sequence ID" value="MDC2888386.1"/>
    <property type="molecule type" value="Genomic_DNA"/>
</dbReference>
<organism evidence="2 3">
    <name type="scientific">Psychrosphaera algicola</name>
    <dbReference type="NCBI Taxonomy" id="3023714"/>
    <lineage>
        <taxon>Bacteria</taxon>
        <taxon>Pseudomonadati</taxon>
        <taxon>Pseudomonadota</taxon>
        <taxon>Gammaproteobacteria</taxon>
        <taxon>Alteromonadales</taxon>
        <taxon>Pseudoalteromonadaceae</taxon>
        <taxon>Psychrosphaera</taxon>
    </lineage>
</organism>
<protein>
    <submittedName>
        <fullName evidence="2">HD domain-containing protein</fullName>
    </submittedName>
</protein>